<reference evidence="3" key="1">
    <citation type="submission" date="2016-10" db="EMBL/GenBank/DDBJ databases">
        <authorList>
            <person name="Varghese N."/>
            <person name="Submissions S."/>
        </authorList>
    </citation>
    <scope>NUCLEOTIDE SEQUENCE [LARGE SCALE GENOMIC DNA]</scope>
    <source>
        <strain evidence="3">DSM 13327</strain>
    </source>
</reference>
<dbReference type="EMBL" id="FOTS01000013">
    <property type="protein sequence ID" value="SFL69057.1"/>
    <property type="molecule type" value="Genomic_DNA"/>
</dbReference>
<keyword evidence="1" id="KW-0472">Membrane</keyword>
<feature type="transmembrane region" description="Helical" evidence="1">
    <location>
        <begin position="23"/>
        <end position="45"/>
    </location>
</feature>
<dbReference type="RefSeq" id="WP_175490506.1">
    <property type="nucleotide sequence ID" value="NZ_FOTS01000013.1"/>
</dbReference>
<accession>A0A1I4JS66</accession>
<keyword evidence="1" id="KW-0812">Transmembrane</keyword>
<keyword evidence="1" id="KW-1133">Transmembrane helix</keyword>
<name>A0A1I4JS66_9FIRM</name>
<proteinExistence type="predicted"/>
<evidence type="ECO:0000313" key="2">
    <source>
        <dbReference type="EMBL" id="SFL69057.1"/>
    </source>
</evidence>
<sequence>MGYFYSLMNYLKTDKGRHDCLDYIRAIVIMAAVMAGIRILLYTLLQ</sequence>
<organism evidence="2 3">
    <name type="scientific">Pelosinus propionicus DSM 13327</name>
    <dbReference type="NCBI Taxonomy" id="1123291"/>
    <lineage>
        <taxon>Bacteria</taxon>
        <taxon>Bacillati</taxon>
        <taxon>Bacillota</taxon>
        <taxon>Negativicutes</taxon>
        <taxon>Selenomonadales</taxon>
        <taxon>Sporomusaceae</taxon>
        <taxon>Pelosinus</taxon>
    </lineage>
</organism>
<dbReference type="Proteomes" id="UP000199520">
    <property type="component" value="Unassembled WGS sequence"/>
</dbReference>
<evidence type="ECO:0000313" key="3">
    <source>
        <dbReference type="Proteomes" id="UP000199520"/>
    </source>
</evidence>
<evidence type="ECO:0000256" key="1">
    <source>
        <dbReference type="SAM" id="Phobius"/>
    </source>
</evidence>
<keyword evidence="3" id="KW-1185">Reference proteome</keyword>
<dbReference type="STRING" id="1123291.SAMN04490355_1013110"/>
<protein>
    <submittedName>
        <fullName evidence="2">Uncharacterized protein</fullName>
    </submittedName>
</protein>
<dbReference type="AlphaFoldDB" id="A0A1I4JS66"/>
<gene>
    <name evidence="2" type="ORF">SAMN04490355_1013110</name>
</gene>